<dbReference type="Gene3D" id="3.40.50.1110">
    <property type="entry name" value="SGNH hydrolase"/>
    <property type="match status" value="1"/>
</dbReference>
<dbReference type="Proteomes" id="UP000236311">
    <property type="component" value="Unassembled WGS sequence"/>
</dbReference>
<dbReference type="PANTHER" id="PTHR30383">
    <property type="entry name" value="THIOESTERASE 1/PROTEASE 1/LYSOPHOSPHOLIPASE L1"/>
    <property type="match status" value="1"/>
</dbReference>
<keyword evidence="2" id="KW-0378">Hydrolase</keyword>
<dbReference type="EMBL" id="OFSM01000004">
    <property type="protein sequence ID" value="SOY28314.1"/>
    <property type="molecule type" value="Genomic_DNA"/>
</dbReference>
<dbReference type="GO" id="GO:0004622">
    <property type="term" value="F:phosphatidylcholine lysophospholipase activity"/>
    <property type="evidence" value="ECO:0007669"/>
    <property type="project" value="TreeGrafter"/>
</dbReference>
<organism evidence="2 3">
    <name type="scientific">Acetatifactor muris</name>
    <dbReference type="NCBI Taxonomy" id="879566"/>
    <lineage>
        <taxon>Bacteria</taxon>
        <taxon>Bacillati</taxon>
        <taxon>Bacillota</taxon>
        <taxon>Clostridia</taxon>
        <taxon>Lachnospirales</taxon>
        <taxon>Lachnospiraceae</taxon>
        <taxon>Acetatifactor</taxon>
    </lineage>
</organism>
<dbReference type="PANTHER" id="PTHR30383:SF5">
    <property type="entry name" value="SGNH HYDROLASE-TYPE ESTERASE DOMAIN-CONTAINING PROTEIN"/>
    <property type="match status" value="1"/>
</dbReference>
<feature type="domain" description="SGNH hydrolase-type esterase" evidence="1">
    <location>
        <begin position="7"/>
        <end position="193"/>
    </location>
</feature>
<dbReference type="InterPro" id="IPR013830">
    <property type="entry name" value="SGNH_hydro"/>
</dbReference>
<dbReference type="AlphaFoldDB" id="A0A2K4ZCY5"/>
<dbReference type="InterPro" id="IPR051532">
    <property type="entry name" value="Ester_Hydrolysis_Enzymes"/>
</dbReference>
<dbReference type="Pfam" id="PF13472">
    <property type="entry name" value="Lipase_GDSL_2"/>
    <property type="match status" value="1"/>
</dbReference>
<proteinExistence type="predicted"/>
<dbReference type="CDD" id="cd01834">
    <property type="entry name" value="SGNH_hydrolase_like_2"/>
    <property type="match status" value="1"/>
</dbReference>
<keyword evidence="3" id="KW-1185">Reference proteome</keyword>
<accession>A0A2K4ZCY5</accession>
<dbReference type="InterPro" id="IPR036514">
    <property type="entry name" value="SGNH_hydro_sf"/>
</dbReference>
<gene>
    <name evidence="2" type="ORF">AMURIS_01021</name>
</gene>
<evidence type="ECO:0000259" key="1">
    <source>
        <dbReference type="Pfam" id="PF13472"/>
    </source>
</evidence>
<dbReference type="OrthoDB" id="9794725at2"/>
<dbReference type="SUPFAM" id="SSF52266">
    <property type="entry name" value="SGNH hydrolase"/>
    <property type="match status" value="1"/>
</dbReference>
<name>A0A2K4ZCY5_9FIRM</name>
<dbReference type="RefSeq" id="WP_103238408.1">
    <property type="nucleotide sequence ID" value="NZ_CANRXC010000024.1"/>
</dbReference>
<protein>
    <submittedName>
        <fullName evidence="2">GDSL-like Lipase/Acylhydrolase</fullName>
    </submittedName>
</protein>
<reference evidence="2 3" key="1">
    <citation type="submission" date="2018-01" db="EMBL/GenBank/DDBJ databases">
        <authorList>
            <person name="Gaut B.S."/>
            <person name="Morton B.R."/>
            <person name="Clegg M.T."/>
            <person name="Duvall M.R."/>
        </authorList>
    </citation>
    <scope>NUCLEOTIDE SEQUENCE [LARGE SCALE GENOMIC DNA]</scope>
    <source>
        <strain evidence="2">GP69</strain>
    </source>
</reference>
<sequence>MKYLFQGDSITDCGRGNYEDPYATGRGYVRLLEAELMAMDGDCKVQNGGVSGNRVTSLLARWKKDCLNLKPDVLTILIGVNDVWHELGENHCGVAPALFEEVYRILLRETKTALPETRIILMSAYLTHGTATDQLWDTFYGEVKTRRETARRLAEEFGLEYVDLQQAFDEAEKKFPARHWTVDGVHPTAAGHWLIAQAWKNCVTPFQTQGKTL</sequence>
<evidence type="ECO:0000313" key="3">
    <source>
        <dbReference type="Proteomes" id="UP000236311"/>
    </source>
</evidence>
<evidence type="ECO:0000313" key="2">
    <source>
        <dbReference type="EMBL" id="SOY28314.1"/>
    </source>
</evidence>